<feature type="domain" description="CRISPR type III-associated protein" evidence="9">
    <location>
        <begin position="24"/>
        <end position="231"/>
    </location>
</feature>
<dbReference type="EMBL" id="CP000473">
    <property type="protein sequence ID" value="ABJ81892.1"/>
    <property type="molecule type" value="Genomic_DNA"/>
</dbReference>
<keyword evidence="3" id="KW-0540">Nuclease</keyword>
<keyword evidence="6" id="KW-0694">RNA-binding</keyword>
<organism evidence="10">
    <name type="scientific">Solibacter usitatus (strain Ellin6076)</name>
    <dbReference type="NCBI Taxonomy" id="234267"/>
    <lineage>
        <taxon>Bacteria</taxon>
        <taxon>Pseudomonadati</taxon>
        <taxon>Acidobacteriota</taxon>
        <taxon>Terriglobia</taxon>
        <taxon>Bryobacterales</taxon>
        <taxon>Solibacteraceae</taxon>
        <taxon>Candidatus Solibacter</taxon>
    </lineage>
</organism>
<dbReference type="eggNOG" id="COG1337">
    <property type="taxonomic scope" value="Bacteria"/>
</dbReference>
<dbReference type="GO" id="GO:0003723">
    <property type="term" value="F:RNA binding"/>
    <property type="evidence" value="ECO:0007669"/>
    <property type="project" value="UniProtKB-KW"/>
</dbReference>
<proteinExistence type="inferred from homology"/>
<dbReference type="HOGENOM" id="CLU_067743_0_0_0"/>
<evidence type="ECO:0000256" key="6">
    <source>
        <dbReference type="ARBA" id="ARBA00022884"/>
    </source>
</evidence>
<evidence type="ECO:0000313" key="10">
    <source>
        <dbReference type="EMBL" id="ABJ81892.1"/>
    </source>
</evidence>
<protein>
    <recommendedName>
        <fullName evidence="2">CRISPR system Cms endoribonuclease Csm3</fullName>
    </recommendedName>
    <alternativeName>
        <fullName evidence="8">CRISPR type III A-associated RAMP protein Csm3</fullName>
    </alternativeName>
</protein>
<evidence type="ECO:0000256" key="4">
    <source>
        <dbReference type="ARBA" id="ARBA00022759"/>
    </source>
</evidence>
<dbReference type="NCBIfam" id="TIGR02582">
    <property type="entry name" value="cas7_TM1809"/>
    <property type="match status" value="1"/>
</dbReference>
<dbReference type="KEGG" id="sus:Acid_0893"/>
<reference evidence="10" key="1">
    <citation type="submission" date="2006-10" db="EMBL/GenBank/DDBJ databases">
        <title>Complete sequence of Solibacter usitatus Ellin6076.</title>
        <authorList>
            <consortium name="US DOE Joint Genome Institute"/>
            <person name="Copeland A."/>
            <person name="Lucas S."/>
            <person name="Lapidus A."/>
            <person name="Barry K."/>
            <person name="Detter J.C."/>
            <person name="Glavina del Rio T."/>
            <person name="Hammon N."/>
            <person name="Israni S."/>
            <person name="Dalin E."/>
            <person name="Tice H."/>
            <person name="Pitluck S."/>
            <person name="Thompson L.S."/>
            <person name="Brettin T."/>
            <person name="Bruce D."/>
            <person name="Han C."/>
            <person name="Tapia R."/>
            <person name="Gilna P."/>
            <person name="Schmutz J."/>
            <person name="Larimer F."/>
            <person name="Land M."/>
            <person name="Hauser L."/>
            <person name="Kyrpides N."/>
            <person name="Mikhailova N."/>
            <person name="Janssen P.H."/>
            <person name="Kuske C.R."/>
            <person name="Richardson P."/>
        </authorList>
    </citation>
    <scope>NUCLEOTIDE SEQUENCE</scope>
    <source>
        <strain evidence="10">Ellin6076</strain>
    </source>
</reference>
<sequence>MSAHTSQTELKLIGKLILEGEMLCETGLHVGAGKGSLEIGGSDNPVVKDAFGRPYVPGSSLRGKIRSLLEQSSGLAVPGELVYLSRRKGQEVRIHQSDRPDDEICLLFGRNPGRMERVQGESLDTSQATPARLAVFDAPLDVDSITAAMRENLDDELTEVKSENAIDRITSQANPRTLERVPMGARFKTRFVMDVLCDEDAPLFMRVLEGLRLLEDDALGGGGSRGSGRVSFSNLRLAWRSKNYYATGAPEKEISAGATLAAIQSAVNESAFGFVREE</sequence>
<name>Q02AM4_SOLUE</name>
<dbReference type="InParanoid" id="Q02AM4"/>
<dbReference type="PANTHER" id="PTHR35579:SF3">
    <property type="entry name" value="CRISPR SYSTEM CMS ENDORIBONUCLEASE CSM3"/>
    <property type="match status" value="1"/>
</dbReference>
<dbReference type="PANTHER" id="PTHR35579">
    <property type="entry name" value="CRISPR SYSTEM CMS ENDORIBONUCLEASE CSM3"/>
    <property type="match status" value="1"/>
</dbReference>
<dbReference type="AlphaFoldDB" id="Q02AM4"/>
<dbReference type="GO" id="GO:0004519">
    <property type="term" value="F:endonuclease activity"/>
    <property type="evidence" value="ECO:0007669"/>
    <property type="project" value="UniProtKB-KW"/>
</dbReference>
<evidence type="ECO:0000256" key="8">
    <source>
        <dbReference type="ARBA" id="ARBA00033183"/>
    </source>
</evidence>
<keyword evidence="4" id="KW-0255">Endonuclease</keyword>
<evidence type="ECO:0000256" key="7">
    <source>
        <dbReference type="ARBA" id="ARBA00023118"/>
    </source>
</evidence>
<dbReference type="STRING" id="234267.Acid_0893"/>
<evidence type="ECO:0000256" key="3">
    <source>
        <dbReference type="ARBA" id="ARBA00022722"/>
    </source>
</evidence>
<evidence type="ECO:0000256" key="5">
    <source>
        <dbReference type="ARBA" id="ARBA00022801"/>
    </source>
</evidence>
<dbReference type="Pfam" id="PF03787">
    <property type="entry name" value="RAMPs"/>
    <property type="match status" value="1"/>
</dbReference>
<accession>Q02AM4</accession>
<keyword evidence="7" id="KW-0051">Antiviral defense</keyword>
<dbReference type="InterPro" id="IPR013412">
    <property type="entry name" value="CRISPR-assoc_RAMP_Csm3"/>
</dbReference>
<evidence type="ECO:0000256" key="2">
    <source>
        <dbReference type="ARBA" id="ARBA00022150"/>
    </source>
</evidence>
<dbReference type="GO" id="GO:0016787">
    <property type="term" value="F:hydrolase activity"/>
    <property type="evidence" value="ECO:0007669"/>
    <property type="project" value="UniProtKB-KW"/>
</dbReference>
<dbReference type="GO" id="GO:0051607">
    <property type="term" value="P:defense response to virus"/>
    <property type="evidence" value="ECO:0007669"/>
    <property type="project" value="UniProtKB-KW"/>
</dbReference>
<evidence type="ECO:0000256" key="1">
    <source>
        <dbReference type="ARBA" id="ARBA00006342"/>
    </source>
</evidence>
<dbReference type="InterPro" id="IPR005537">
    <property type="entry name" value="RAMP_III_fam"/>
</dbReference>
<dbReference type="InterPro" id="IPR052216">
    <property type="entry name" value="CRISPR_Csm3_endoribonuclease"/>
</dbReference>
<keyword evidence="5" id="KW-0378">Hydrolase</keyword>
<dbReference type="OrthoDB" id="1063910at2"/>
<comment type="similarity">
    <text evidence="1">Belongs to the CRISPR-associated Csm3 family.</text>
</comment>
<evidence type="ECO:0000259" key="9">
    <source>
        <dbReference type="Pfam" id="PF03787"/>
    </source>
</evidence>
<gene>
    <name evidence="10" type="ordered locus">Acid_0893</name>
</gene>